<evidence type="ECO:0008006" key="15">
    <source>
        <dbReference type="Google" id="ProtNLM"/>
    </source>
</evidence>
<dbReference type="PRINTS" id="PR00385">
    <property type="entry name" value="P450"/>
</dbReference>
<keyword evidence="6" id="KW-1133">Transmembrane helix</keyword>
<dbReference type="PANTHER" id="PTHR24282:SF266">
    <property type="entry name" value="CYTOCHROME P450-RELATED"/>
    <property type="match status" value="1"/>
</dbReference>
<keyword evidence="9 12" id="KW-0503">Monooxygenase</keyword>
<dbReference type="AlphaFoldDB" id="A0AAD5BN42"/>
<reference evidence="13" key="1">
    <citation type="submission" date="2022-06" db="EMBL/GenBank/DDBJ databases">
        <title>Uncovering the hologenomic basis of an extraordinary plant invasion.</title>
        <authorList>
            <person name="Bieker V.C."/>
            <person name="Martin M.D."/>
            <person name="Gilbert T."/>
            <person name="Hodgins K."/>
            <person name="Battlay P."/>
            <person name="Petersen B."/>
            <person name="Wilson J."/>
        </authorList>
    </citation>
    <scope>NUCLEOTIDE SEQUENCE</scope>
    <source>
        <strain evidence="13">AA19_3_7</strain>
        <tissue evidence="13">Leaf</tissue>
    </source>
</reference>
<name>A0AAD5BN42_AMBAR</name>
<dbReference type="InterPro" id="IPR001128">
    <property type="entry name" value="Cyt_P450"/>
</dbReference>
<dbReference type="PRINTS" id="PR00463">
    <property type="entry name" value="EP450I"/>
</dbReference>
<keyword evidence="10" id="KW-0472">Membrane</keyword>
<evidence type="ECO:0000256" key="12">
    <source>
        <dbReference type="RuleBase" id="RU000461"/>
    </source>
</evidence>
<dbReference type="GO" id="GO:0005506">
    <property type="term" value="F:iron ion binding"/>
    <property type="evidence" value="ECO:0007669"/>
    <property type="project" value="InterPro"/>
</dbReference>
<dbReference type="Pfam" id="PF00067">
    <property type="entry name" value="p450"/>
    <property type="match status" value="1"/>
</dbReference>
<evidence type="ECO:0000256" key="7">
    <source>
        <dbReference type="ARBA" id="ARBA00023002"/>
    </source>
</evidence>
<dbReference type="InterPro" id="IPR002401">
    <property type="entry name" value="Cyt_P450_E_grp-I"/>
</dbReference>
<comment type="subcellular location">
    <subcellularLocation>
        <location evidence="1">Membrane</location>
    </subcellularLocation>
</comment>
<dbReference type="PROSITE" id="PS00086">
    <property type="entry name" value="CYTOCHROME_P450"/>
    <property type="match status" value="1"/>
</dbReference>
<dbReference type="Gene3D" id="1.10.630.10">
    <property type="entry name" value="Cytochrome P450"/>
    <property type="match status" value="1"/>
</dbReference>
<dbReference type="EMBL" id="JAMZMK010011975">
    <property type="protein sequence ID" value="KAI7725333.1"/>
    <property type="molecule type" value="Genomic_DNA"/>
</dbReference>
<evidence type="ECO:0000256" key="11">
    <source>
        <dbReference type="PIRSR" id="PIRSR602401-1"/>
    </source>
</evidence>
<keyword evidence="4" id="KW-0812">Transmembrane</keyword>
<evidence type="ECO:0000256" key="4">
    <source>
        <dbReference type="ARBA" id="ARBA00022692"/>
    </source>
</evidence>
<dbReference type="InterPro" id="IPR017972">
    <property type="entry name" value="Cyt_P450_CS"/>
</dbReference>
<comment type="caution">
    <text evidence="13">The sequence shown here is derived from an EMBL/GenBank/DDBJ whole genome shotgun (WGS) entry which is preliminary data.</text>
</comment>
<keyword evidence="7 12" id="KW-0560">Oxidoreductase</keyword>
<protein>
    <recommendedName>
        <fullName evidence="15">Cytochrome P450</fullName>
    </recommendedName>
</protein>
<dbReference type="Proteomes" id="UP001206925">
    <property type="component" value="Unassembled WGS sequence"/>
</dbReference>
<evidence type="ECO:0000256" key="10">
    <source>
        <dbReference type="ARBA" id="ARBA00023136"/>
    </source>
</evidence>
<organism evidence="13 14">
    <name type="scientific">Ambrosia artemisiifolia</name>
    <name type="common">Common ragweed</name>
    <dbReference type="NCBI Taxonomy" id="4212"/>
    <lineage>
        <taxon>Eukaryota</taxon>
        <taxon>Viridiplantae</taxon>
        <taxon>Streptophyta</taxon>
        <taxon>Embryophyta</taxon>
        <taxon>Tracheophyta</taxon>
        <taxon>Spermatophyta</taxon>
        <taxon>Magnoliopsida</taxon>
        <taxon>eudicotyledons</taxon>
        <taxon>Gunneridae</taxon>
        <taxon>Pentapetalae</taxon>
        <taxon>asterids</taxon>
        <taxon>campanulids</taxon>
        <taxon>Asterales</taxon>
        <taxon>Asteraceae</taxon>
        <taxon>Asteroideae</taxon>
        <taxon>Heliantheae alliance</taxon>
        <taxon>Heliantheae</taxon>
        <taxon>Ambrosia</taxon>
    </lineage>
</organism>
<evidence type="ECO:0000256" key="3">
    <source>
        <dbReference type="ARBA" id="ARBA00022617"/>
    </source>
</evidence>
<gene>
    <name evidence="13" type="ORF">M8C21_029681</name>
</gene>
<sequence length="481" mass="54598">MRIKYVMSSQGISGPPYTFIYGNTKDISNMINKSTSSPMDISHYIFPRIQPHFHSWLHIYGKNILYWIGPQAELVVTEPELLKEIMSAREISMGKPDVGPIFSKILGGGLVLSQGDKWAKQRKIATHAFNGQRLKNMVPAMVESAKMMLERWQVAGTKEMEVYNEFKILASDVISRTAFGSSYEEGKQLFQKLWALTMLVSKTANKTRLPGIGKIFKDKDVVESEKLQSGVHDLIMQMIRNKEKTIILGDEDNSATDYLELLLKARYDIDDDYKLSIHDIIDDCKTFYSAGHATISLLLSWVTFLLGINTKWQEKAREEVQEVFGNQNPSLEGITRLKKMGMIINETLRLYPPSISTNRKVMKETRVGNMLLPANINVHIPALAFHQDPEIWGEDAHQFKLERFSEGIANAINNNPGAFLPFGYGPRICVASNFAINEAKIVLSMILQRYRFTISPNYVHAPVQNISLRPQYGVKIMFQAL</sequence>
<dbReference type="PANTHER" id="PTHR24282">
    <property type="entry name" value="CYTOCHROME P450 FAMILY MEMBER"/>
    <property type="match status" value="1"/>
</dbReference>
<keyword evidence="8 11" id="KW-0408">Iron</keyword>
<evidence type="ECO:0000256" key="2">
    <source>
        <dbReference type="ARBA" id="ARBA00010617"/>
    </source>
</evidence>
<feature type="binding site" description="axial binding residue" evidence="11">
    <location>
        <position position="429"/>
    </location>
    <ligand>
        <name>heme</name>
        <dbReference type="ChEBI" id="CHEBI:30413"/>
    </ligand>
    <ligandPart>
        <name>Fe</name>
        <dbReference type="ChEBI" id="CHEBI:18248"/>
    </ligandPart>
</feature>
<dbReference type="InterPro" id="IPR050665">
    <property type="entry name" value="Cytochrome_P450_Monooxygen"/>
</dbReference>
<evidence type="ECO:0000256" key="6">
    <source>
        <dbReference type="ARBA" id="ARBA00022989"/>
    </source>
</evidence>
<dbReference type="GO" id="GO:0020037">
    <property type="term" value="F:heme binding"/>
    <property type="evidence" value="ECO:0007669"/>
    <property type="project" value="InterPro"/>
</dbReference>
<dbReference type="GO" id="GO:0004497">
    <property type="term" value="F:monooxygenase activity"/>
    <property type="evidence" value="ECO:0007669"/>
    <property type="project" value="UniProtKB-KW"/>
</dbReference>
<dbReference type="InterPro" id="IPR036396">
    <property type="entry name" value="Cyt_P450_sf"/>
</dbReference>
<dbReference type="GO" id="GO:0016705">
    <property type="term" value="F:oxidoreductase activity, acting on paired donors, with incorporation or reduction of molecular oxygen"/>
    <property type="evidence" value="ECO:0007669"/>
    <property type="project" value="InterPro"/>
</dbReference>
<evidence type="ECO:0000313" key="13">
    <source>
        <dbReference type="EMBL" id="KAI7725333.1"/>
    </source>
</evidence>
<keyword evidence="5 11" id="KW-0479">Metal-binding</keyword>
<evidence type="ECO:0000313" key="14">
    <source>
        <dbReference type="Proteomes" id="UP001206925"/>
    </source>
</evidence>
<keyword evidence="14" id="KW-1185">Reference proteome</keyword>
<dbReference type="GO" id="GO:0016020">
    <property type="term" value="C:membrane"/>
    <property type="evidence" value="ECO:0007669"/>
    <property type="project" value="UniProtKB-SubCell"/>
</dbReference>
<evidence type="ECO:0000256" key="9">
    <source>
        <dbReference type="ARBA" id="ARBA00023033"/>
    </source>
</evidence>
<comment type="similarity">
    <text evidence="2 12">Belongs to the cytochrome P450 family.</text>
</comment>
<keyword evidence="3 11" id="KW-0349">Heme</keyword>
<accession>A0AAD5BN42</accession>
<evidence type="ECO:0000256" key="8">
    <source>
        <dbReference type="ARBA" id="ARBA00023004"/>
    </source>
</evidence>
<comment type="cofactor">
    <cofactor evidence="11">
        <name>heme</name>
        <dbReference type="ChEBI" id="CHEBI:30413"/>
    </cofactor>
</comment>
<evidence type="ECO:0000256" key="5">
    <source>
        <dbReference type="ARBA" id="ARBA00022723"/>
    </source>
</evidence>
<dbReference type="SUPFAM" id="SSF48264">
    <property type="entry name" value="Cytochrome P450"/>
    <property type="match status" value="1"/>
</dbReference>
<proteinExistence type="inferred from homology"/>
<evidence type="ECO:0000256" key="1">
    <source>
        <dbReference type="ARBA" id="ARBA00004370"/>
    </source>
</evidence>